<sequence>MKRLERLDQILRDRRSPVSVEQLMEQMNCSKATVYRRINELKNHYQAPVLQDDENRYYYDKQANFALPGIRFTAEEAQGLLMAADILNKLQGDKLSAPIARIIDSISRLLAEQGITNQKLVQFIPTLVRKPQPAVFLTVLTALQKNKKLQLSYRSRQGQHSERLVSAQHLSYYKNNWYLDAWCHRVDALRLFAMELIEHAAVDPEKAYVLDKQQLREHYANSYGLFAGDAKNHATIRIDLTRAPWVENQIWHSQQKTIRRNQQFVEIEIPYHHSAELISDVLQLGPAAEIIAPEQLRLEIKQALQLNLQQYDSPP</sequence>
<accession>A0A917CKE1</accession>
<dbReference type="Pfam" id="PF13280">
    <property type="entry name" value="WYL"/>
    <property type="match status" value="1"/>
</dbReference>
<feature type="domain" description="WYL" evidence="2">
    <location>
        <begin position="135"/>
        <end position="201"/>
    </location>
</feature>
<organism evidence="4 5">
    <name type="scientific">Marinicella pacifica</name>
    <dbReference type="NCBI Taxonomy" id="1171543"/>
    <lineage>
        <taxon>Bacteria</taxon>
        <taxon>Pseudomonadati</taxon>
        <taxon>Pseudomonadota</taxon>
        <taxon>Gammaproteobacteria</taxon>
        <taxon>Lysobacterales</taxon>
        <taxon>Marinicellaceae</taxon>
        <taxon>Marinicella</taxon>
    </lineage>
</organism>
<dbReference type="AlphaFoldDB" id="A0A917CKE1"/>
<evidence type="ECO:0000259" key="1">
    <source>
        <dbReference type="Pfam" id="PF08279"/>
    </source>
</evidence>
<evidence type="ECO:0000313" key="4">
    <source>
        <dbReference type="EMBL" id="GGF89450.1"/>
    </source>
</evidence>
<dbReference type="Proteomes" id="UP000605253">
    <property type="component" value="Unassembled WGS sequence"/>
</dbReference>
<reference evidence="4" key="1">
    <citation type="journal article" date="2014" name="Int. J. Syst. Evol. Microbiol.">
        <title>Complete genome sequence of Corynebacterium casei LMG S-19264T (=DSM 44701T), isolated from a smear-ripened cheese.</title>
        <authorList>
            <consortium name="US DOE Joint Genome Institute (JGI-PGF)"/>
            <person name="Walter F."/>
            <person name="Albersmeier A."/>
            <person name="Kalinowski J."/>
            <person name="Ruckert C."/>
        </authorList>
    </citation>
    <scope>NUCLEOTIDE SEQUENCE</scope>
    <source>
        <strain evidence="4">CGMCC 1.12181</strain>
    </source>
</reference>
<dbReference type="InterPro" id="IPR026881">
    <property type="entry name" value="WYL_dom"/>
</dbReference>
<dbReference type="Pfam" id="PF25583">
    <property type="entry name" value="WCX"/>
    <property type="match status" value="1"/>
</dbReference>
<name>A0A917CKE1_9GAMM</name>
<dbReference type="PANTHER" id="PTHR34580:SF3">
    <property type="entry name" value="PROTEIN PAFB"/>
    <property type="match status" value="1"/>
</dbReference>
<proteinExistence type="predicted"/>
<dbReference type="EMBL" id="BMEO01000003">
    <property type="protein sequence ID" value="GGF89450.1"/>
    <property type="molecule type" value="Genomic_DNA"/>
</dbReference>
<dbReference type="Gene3D" id="1.10.10.10">
    <property type="entry name" value="Winged helix-like DNA-binding domain superfamily/Winged helix DNA-binding domain"/>
    <property type="match status" value="1"/>
</dbReference>
<protein>
    <submittedName>
        <fullName evidence="4">Transcriptional regulator</fullName>
    </submittedName>
</protein>
<dbReference type="PANTHER" id="PTHR34580">
    <property type="match status" value="1"/>
</dbReference>
<feature type="domain" description="WCX" evidence="3">
    <location>
        <begin position="233"/>
        <end position="305"/>
    </location>
</feature>
<dbReference type="InterPro" id="IPR013196">
    <property type="entry name" value="HTH_11"/>
</dbReference>
<gene>
    <name evidence="4" type="ORF">GCM10011365_08310</name>
</gene>
<reference evidence="4" key="2">
    <citation type="submission" date="2020-09" db="EMBL/GenBank/DDBJ databases">
        <authorList>
            <person name="Sun Q."/>
            <person name="Zhou Y."/>
        </authorList>
    </citation>
    <scope>NUCLEOTIDE SEQUENCE</scope>
    <source>
        <strain evidence="4">CGMCC 1.12181</strain>
    </source>
</reference>
<dbReference type="Pfam" id="PF08279">
    <property type="entry name" value="HTH_11"/>
    <property type="match status" value="1"/>
</dbReference>
<evidence type="ECO:0000259" key="2">
    <source>
        <dbReference type="Pfam" id="PF13280"/>
    </source>
</evidence>
<dbReference type="PROSITE" id="PS52050">
    <property type="entry name" value="WYL"/>
    <property type="match status" value="1"/>
</dbReference>
<dbReference type="InterPro" id="IPR057727">
    <property type="entry name" value="WCX_dom"/>
</dbReference>
<feature type="domain" description="Helix-turn-helix type 11" evidence="1">
    <location>
        <begin position="3"/>
        <end position="43"/>
    </location>
</feature>
<dbReference type="InterPro" id="IPR051534">
    <property type="entry name" value="CBASS_pafABC_assoc_protein"/>
</dbReference>
<keyword evidence="5" id="KW-1185">Reference proteome</keyword>
<dbReference type="RefSeq" id="WP_188364434.1">
    <property type="nucleotide sequence ID" value="NZ_BAABJF010000004.1"/>
</dbReference>
<evidence type="ECO:0000259" key="3">
    <source>
        <dbReference type="Pfam" id="PF25583"/>
    </source>
</evidence>
<dbReference type="InterPro" id="IPR036388">
    <property type="entry name" value="WH-like_DNA-bd_sf"/>
</dbReference>
<dbReference type="SUPFAM" id="SSF46785">
    <property type="entry name" value="Winged helix' DNA-binding domain"/>
    <property type="match status" value="1"/>
</dbReference>
<dbReference type="InterPro" id="IPR036390">
    <property type="entry name" value="WH_DNA-bd_sf"/>
</dbReference>
<comment type="caution">
    <text evidence="4">The sequence shown here is derived from an EMBL/GenBank/DDBJ whole genome shotgun (WGS) entry which is preliminary data.</text>
</comment>
<evidence type="ECO:0000313" key="5">
    <source>
        <dbReference type="Proteomes" id="UP000605253"/>
    </source>
</evidence>